<evidence type="ECO:0000259" key="22">
    <source>
        <dbReference type="SMART" id="SM00918"/>
    </source>
</evidence>
<dbReference type="SUPFAM" id="SSF53822">
    <property type="entry name" value="Periplasmic binding protein-like I"/>
    <property type="match status" value="1"/>
</dbReference>
<evidence type="ECO:0000259" key="21">
    <source>
        <dbReference type="SMART" id="SM00079"/>
    </source>
</evidence>
<evidence type="ECO:0000256" key="8">
    <source>
        <dbReference type="ARBA" id="ARBA00023136"/>
    </source>
</evidence>
<feature type="domain" description="Ionotropic glutamate receptor C-terminal" evidence="21">
    <location>
        <begin position="413"/>
        <end position="790"/>
    </location>
</feature>
<keyword evidence="7" id="KW-0406">Ion transport</keyword>
<feature type="binding site" evidence="15">
    <location>
        <position position="727"/>
    </location>
    <ligand>
        <name>L-glutamate</name>
        <dbReference type="ChEBI" id="CHEBI:29985"/>
    </ligand>
</feature>
<dbReference type="Gene3D" id="3.40.50.2300">
    <property type="match status" value="2"/>
</dbReference>
<feature type="compositionally biased region" description="Polar residues" evidence="18">
    <location>
        <begin position="871"/>
        <end position="881"/>
    </location>
</feature>
<name>A0A1B6GVG8_9HEMI</name>
<dbReference type="GO" id="GO:0015276">
    <property type="term" value="F:ligand-gated monoatomic ion channel activity"/>
    <property type="evidence" value="ECO:0007669"/>
    <property type="project" value="InterPro"/>
</dbReference>
<dbReference type="Pfam" id="PF01094">
    <property type="entry name" value="ANF_receptor"/>
    <property type="match status" value="1"/>
</dbReference>
<accession>A0A1B6GVG8</accession>
<evidence type="ECO:0000256" key="9">
    <source>
        <dbReference type="ARBA" id="ARBA00023170"/>
    </source>
</evidence>
<dbReference type="SMART" id="SM00079">
    <property type="entry name" value="PBPe"/>
    <property type="match status" value="1"/>
</dbReference>
<evidence type="ECO:0000256" key="5">
    <source>
        <dbReference type="ARBA" id="ARBA00022989"/>
    </source>
</evidence>
<sequence length="904" mass="102342">MLPKMISCLFWTILLFVSSCTARQNMTIGGLFERNGQFMQHAFLYATEWVNEREILSQFHLVPQLIEVDPYDSYKISTQVCDLMASSVAGVFGPQSEDTSDHVQSICDAMEIPHVQTRWNSRQRRGSCLVNLFPHPSTIAKIFVDLVRILEWKSFTLVYQDNGGLIRFNGLLMYNDHKGYPVTVRQLADDGNYRPVFRRIKNTDEKNIVLDCSTDILFDVLLHAQQVGLMGSDYNYIITNFDFQIIDFTPFMYAGTNITGVRLFDPESTKVQEITKFWVDRQHDHGHDISAETLLTESALIHDAVLLYAKALEELTKSRDIETKSISCETNDNWEHGYSIINFMKVSEVSGLTGLIKFDNEGFRSDIKLDIIELTAEGIVKKGTWNTTEGVNFTKSVEQEDEASLKPDLKNVTFVVMISLVDPHAMLKETTVKLEGNDKYEGMGIDVIHELSLMNGFNYTFREQEDGNSGNPNNVTGKWDGMIGKVISGEADLAIADITITRVREQDVDFTMPYMNLGISILYKKPQKSPSLFSFMSPFSTSVWQSVLAAYVGVSLLMYVIARISPKEWTNPYPCIDESELEELENQFSLNNSFWFVTGSIMQQGSELAPISASTRMLASVWWFFILIIVSSYTANLAAFLTIEANDDVFTDVTGLANQRLDAPNFVKYGAKRFGATEGFFKASNDTTYQRMWQYMKDHYDLVMTTSNKAGVDRVLSEKEDYAFLMESASIDYEVQRKCQLRQVGQPLDQKGYGIVMPKKVWYRNILSSSVIRLQEKGKLAQLYKKWWKEKRGGGACDSDEGGGEAEELDLDNVGGVFLVLVFGSLFACLIGLCELMYEVFNKEDKESFWSELKKELIFVISCKGTVKQLKPSSEKSSNGSAEEIVVDRKSKTPNGLAKRSIEL</sequence>
<evidence type="ECO:0000256" key="15">
    <source>
        <dbReference type="PIRSR" id="PIRSR601508-1"/>
    </source>
</evidence>
<feature type="binding site" evidence="15">
    <location>
        <position position="677"/>
    </location>
    <ligand>
        <name>L-glutamate</name>
        <dbReference type="ChEBI" id="CHEBI:29985"/>
    </ligand>
</feature>
<reference evidence="23" key="1">
    <citation type="submission" date="2015-11" db="EMBL/GenBank/DDBJ databases">
        <title>De novo transcriptome assembly of four potential Pierce s Disease insect vectors from Arizona vineyards.</title>
        <authorList>
            <person name="Tassone E.E."/>
        </authorList>
    </citation>
    <scope>NUCLEOTIDE SEQUENCE</scope>
</reference>
<comment type="subcellular location">
    <subcellularLocation>
        <location evidence="14">Postsynaptic cell membrane</location>
        <topology evidence="14">Multi-pass membrane protein</topology>
    </subcellularLocation>
</comment>
<evidence type="ECO:0000256" key="2">
    <source>
        <dbReference type="ARBA" id="ARBA00022448"/>
    </source>
</evidence>
<evidence type="ECO:0000256" key="20">
    <source>
        <dbReference type="SAM" id="SignalP"/>
    </source>
</evidence>
<keyword evidence="5 19" id="KW-1133">Transmembrane helix</keyword>
<dbReference type="InterPro" id="IPR001828">
    <property type="entry name" value="ANF_lig-bd_rcpt"/>
</dbReference>
<evidence type="ECO:0000256" key="13">
    <source>
        <dbReference type="ARBA" id="ARBA00023303"/>
    </source>
</evidence>
<keyword evidence="17" id="KW-1015">Disulfide bond</keyword>
<evidence type="ECO:0000256" key="4">
    <source>
        <dbReference type="ARBA" id="ARBA00022692"/>
    </source>
</evidence>
<feature type="domain" description="Ionotropic glutamate receptor L-glutamate and glycine-binding" evidence="22">
    <location>
        <begin position="423"/>
        <end position="488"/>
    </location>
</feature>
<dbReference type="FunFam" id="3.40.190.10:FF:000178">
    <property type="entry name" value="Glutamate receptor subunit"/>
    <property type="match status" value="1"/>
</dbReference>
<keyword evidence="4 19" id="KW-0812">Transmembrane</keyword>
<dbReference type="PRINTS" id="PR00177">
    <property type="entry name" value="NMDARECEPTOR"/>
</dbReference>
<feature type="chain" id="PRO_5008583970" description="Ionotropic glutamate receptor C-terminal domain-containing protein" evidence="20">
    <location>
        <begin position="23"/>
        <end position="904"/>
    </location>
</feature>
<feature type="transmembrane region" description="Helical" evidence="19">
    <location>
        <begin position="621"/>
        <end position="643"/>
    </location>
</feature>
<feature type="site" description="Interaction with the cone snail toxin Con-ikot-ikot" evidence="16">
    <location>
        <position position="682"/>
    </location>
</feature>
<dbReference type="Pfam" id="PF10613">
    <property type="entry name" value="Lig_chan-Glu_bd"/>
    <property type="match status" value="1"/>
</dbReference>
<dbReference type="InterPro" id="IPR015683">
    <property type="entry name" value="Ionotropic_Glu_rcpt"/>
</dbReference>
<keyword evidence="12" id="KW-1071">Ligand-gated ion channel</keyword>
<evidence type="ECO:0000256" key="10">
    <source>
        <dbReference type="ARBA" id="ARBA00023180"/>
    </source>
</evidence>
<keyword evidence="2" id="KW-0813">Transport</keyword>
<dbReference type="InterPro" id="IPR001320">
    <property type="entry name" value="Iontro_rcpt_C"/>
</dbReference>
<keyword evidence="9" id="KW-0675">Receptor</keyword>
<keyword evidence="13" id="KW-0407">Ion channel</keyword>
<comment type="similarity">
    <text evidence="1">Belongs to the glutamate-gated ion channel (TC 1.A.10.1) family.</text>
</comment>
<feature type="transmembrane region" description="Helical" evidence="19">
    <location>
        <begin position="543"/>
        <end position="562"/>
    </location>
</feature>
<dbReference type="Gene3D" id="1.10.287.70">
    <property type="match status" value="1"/>
</dbReference>
<evidence type="ECO:0000256" key="19">
    <source>
        <dbReference type="SAM" id="Phobius"/>
    </source>
</evidence>
<dbReference type="AlphaFoldDB" id="A0A1B6GVG8"/>
<evidence type="ECO:0000256" key="18">
    <source>
        <dbReference type="SAM" id="MobiDB-lite"/>
    </source>
</evidence>
<protein>
    <recommendedName>
        <fullName evidence="24">Ionotropic glutamate receptor C-terminal domain-containing protein</fullName>
    </recommendedName>
</protein>
<keyword evidence="11" id="KW-0628">Postsynaptic cell membrane</keyword>
<proteinExistence type="inferred from homology"/>
<evidence type="ECO:0000256" key="7">
    <source>
        <dbReference type="ARBA" id="ARBA00023065"/>
    </source>
</evidence>
<dbReference type="FunFam" id="3.40.190.10:FF:000061">
    <property type="entry name" value="Glutamate receptor, ionotropic kainate"/>
    <property type="match status" value="1"/>
</dbReference>
<evidence type="ECO:0000256" key="3">
    <source>
        <dbReference type="ARBA" id="ARBA00022475"/>
    </source>
</evidence>
<evidence type="ECO:0000256" key="1">
    <source>
        <dbReference type="ARBA" id="ARBA00008685"/>
    </source>
</evidence>
<evidence type="ECO:0000256" key="11">
    <source>
        <dbReference type="ARBA" id="ARBA00023257"/>
    </source>
</evidence>
<dbReference type="InterPro" id="IPR019594">
    <property type="entry name" value="Glu/Gly-bd"/>
</dbReference>
<evidence type="ECO:0000256" key="14">
    <source>
        <dbReference type="ARBA" id="ARBA00034104"/>
    </source>
</evidence>
<keyword evidence="6" id="KW-0770">Synapse</keyword>
<evidence type="ECO:0000256" key="16">
    <source>
        <dbReference type="PIRSR" id="PIRSR601508-2"/>
    </source>
</evidence>
<feature type="signal peptide" evidence="20">
    <location>
        <begin position="1"/>
        <end position="22"/>
    </location>
</feature>
<feature type="binding site" evidence="15">
    <location>
        <position position="504"/>
    </location>
    <ligand>
        <name>L-glutamate</name>
        <dbReference type="ChEBI" id="CHEBI:29985"/>
    </ligand>
</feature>
<dbReference type="PROSITE" id="PS51257">
    <property type="entry name" value="PROKAR_LIPOPROTEIN"/>
    <property type="match status" value="1"/>
</dbReference>
<feature type="binding site" evidence="15">
    <location>
        <position position="499"/>
    </location>
    <ligand>
        <name>L-glutamate</name>
        <dbReference type="ChEBI" id="CHEBI:29985"/>
    </ligand>
</feature>
<dbReference type="CDD" id="cd06382">
    <property type="entry name" value="PBP1_iGluR_Kainate"/>
    <property type="match status" value="1"/>
</dbReference>
<dbReference type="GO" id="GO:0045211">
    <property type="term" value="C:postsynaptic membrane"/>
    <property type="evidence" value="ECO:0007669"/>
    <property type="project" value="UniProtKB-SubCell"/>
</dbReference>
<evidence type="ECO:0008006" key="24">
    <source>
        <dbReference type="Google" id="ProtNLM"/>
    </source>
</evidence>
<dbReference type="Gene3D" id="3.40.190.10">
    <property type="entry name" value="Periplasmic binding protein-like II"/>
    <property type="match status" value="2"/>
</dbReference>
<evidence type="ECO:0000256" key="12">
    <source>
        <dbReference type="ARBA" id="ARBA00023286"/>
    </source>
</evidence>
<organism evidence="23">
    <name type="scientific">Cuerna arida</name>
    <dbReference type="NCBI Taxonomy" id="1464854"/>
    <lineage>
        <taxon>Eukaryota</taxon>
        <taxon>Metazoa</taxon>
        <taxon>Ecdysozoa</taxon>
        <taxon>Arthropoda</taxon>
        <taxon>Hexapoda</taxon>
        <taxon>Insecta</taxon>
        <taxon>Pterygota</taxon>
        <taxon>Neoptera</taxon>
        <taxon>Paraneoptera</taxon>
        <taxon>Hemiptera</taxon>
        <taxon>Auchenorrhyncha</taxon>
        <taxon>Membracoidea</taxon>
        <taxon>Cicadellidae</taxon>
        <taxon>Cicadellinae</taxon>
        <taxon>Proconiini</taxon>
        <taxon>Cuerna</taxon>
    </lineage>
</organism>
<dbReference type="SUPFAM" id="SSF53850">
    <property type="entry name" value="Periplasmic binding protein-like II"/>
    <property type="match status" value="1"/>
</dbReference>
<dbReference type="FunFam" id="1.10.287.70:FF:000010">
    <property type="entry name" value="Putative glutamate receptor ionotropic kainate 1"/>
    <property type="match status" value="1"/>
</dbReference>
<keyword evidence="20" id="KW-0732">Signal</keyword>
<evidence type="ECO:0000256" key="6">
    <source>
        <dbReference type="ARBA" id="ARBA00023018"/>
    </source>
</evidence>
<dbReference type="SMART" id="SM00918">
    <property type="entry name" value="Lig_chan-Glu_bd"/>
    <property type="match status" value="1"/>
</dbReference>
<evidence type="ECO:0000256" key="17">
    <source>
        <dbReference type="PIRSR" id="PIRSR601508-3"/>
    </source>
</evidence>
<dbReference type="Pfam" id="PF00060">
    <property type="entry name" value="Lig_chan"/>
    <property type="match status" value="1"/>
</dbReference>
<dbReference type="InterPro" id="IPR028082">
    <property type="entry name" value="Peripla_BP_I"/>
</dbReference>
<feature type="region of interest" description="Disordered" evidence="18">
    <location>
        <begin position="870"/>
        <end position="904"/>
    </location>
</feature>
<evidence type="ECO:0000313" key="23">
    <source>
        <dbReference type="EMBL" id="JAS66411.1"/>
    </source>
</evidence>
<feature type="transmembrane region" description="Helical" evidence="19">
    <location>
        <begin position="817"/>
        <end position="838"/>
    </location>
</feature>
<keyword evidence="10" id="KW-0325">Glycoprotein</keyword>
<dbReference type="PANTHER" id="PTHR18966">
    <property type="entry name" value="IONOTROPIC GLUTAMATE RECEPTOR"/>
    <property type="match status" value="1"/>
</dbReference>
<dbReference type="InterPro" id="IPR001508">
    <property type="entry name" value="Iono_Glu_rcpt_met"/>
</dbReference>
<keyword evidence="8 19" id="KW-0472">Membrane</keyword>
<dbReference type="GO" id="GO:0038023">
    <property type="term" value="F:signaling receptor activity"/>
    <property type="evidence" value="ECO:0007669"/>
    <property type="project" value="InterPro"/>
</dbReference>
<keyword evidence="3" id="KW-1003">Cell membrane</keyword>
<dbReference type="EMBL" id="GECZ01003358">
    <property type="protein sequence ID" value="JAS66411.1"/>
    <property type="molecule type" value="Transcribed_RNA"/>
</dbReference>
<feature type="disulfide bond" evidence="17">
    <location>
        <begin position="739"/>
        <end position="797"/>
    </location>
</feature>
<gene>
    <name evidence="23" type="ORF">g.33856</name>
</gene>